<evidence type="ECO:0000256" key="1">
    <source>
        <dbReference type="ARBA" id="ARBA00009865"/>
    </source>
</evidence>
<organism evidence="8 9">
    <name type="scientific">Lophium mytilinum</name>
    <dbReference type="NCBI Taxonomy" id="390894"/>
    <lineage>
        <taxon>Eukaryota</taxon>
        <taxon>Fungi</taxon>
        <taxon>Dikarya</taxon>
        <taxon>Ascomycota</taxon>
        <taxon>Pezizomycotina</taxon>
        <taxon>Dothideomycetes</taxon>
        <taxon>Pleosporomycetidae</taxon>
        <taxon>Mytilinidiales</taxon>
        <taxon>Mytilinidiaceae</taxon>
        <taxon>Lophium</taxon>
    </lineage>
</organism>
<evidence type="ECO:0000313" key="9">
    <source>
        <dbReference type="Proteomes" id="UP000799750"/>
    </source>
</evidence>
<comment type="similarity">
    <text evidence="1 5">Belongs to the glycosyl hydrolase 43 family.</text>
</comment>
<feature type="chain" id="PRO_5025514594" evidence="7">
    <location>
        <begin position="24"/>
        <end position="367"/>
    </location>
</feature>
<name>A0A6A6QUB1_9PEZI</name>
<evidence type="ECO:0000256" key="5">
    <source>
        <dbReference type="RuleBase" id="RU361187"/>
    </source>
</evidence>
<dbReference type="Gene3D" id="2.115.10.20">
    <property type="entry name" value="Glycosyl hydrolase domain, family 43"/>
    <property type="match status" value="1"/>
</dbReference>
<dbReference type="Proteomes" id="UP000799750">
    <property type="component" value="Unassembled WGS sequence"/>
</dbReference>
<feature type="signal peptide" evidence="7">
    <location>
        <begin position="1"/>
        <end position="23"/>
    </location>
</feature>
<dbReference type="GO" id="GO:0005975">
    <property type="term" value="P:carbohydrate metabolic process"/>
    <property type="evidence" value="ECO:0007669"/>
    <property type="project" value="InterPro"/>
</dbReference>
<dbReference type="Pfam" id="PF04616">
    <property type="entry name" value="Glyco_hydro_43"/>
    <property type="match status" value="1"/>
</dbReference>
<evidence type="ECO:0000256" key="4">
    <source>
        <dbReference type="ARBA" id="ARBA00023295"/>
    </source>
</evidence>
<keyword evidence="9" id="KW-1185">Reference proteome</keyword>
<reference evidence="8" key="1">
    <citation type="journal article" date="2020" name="Stud. Mycol.">
        <title>101 Dothideomycetes genomes: a test case for predicting lifestyles and emergence of pathogens.</title>
        <authorList>
            <person name="Haridas S."/>
            <person name="Albert R."/>
            <person name="Binder M."/>
            <person name="Bloem J."/>
            <person name="Labutti K."/>
            <person name="Salamov A."/>
            <person name="Andreopoulos B."/>
            <person name="Baker S."/>
            <person name="Barry K."/>
            <person name="Bills G."/>
            <person name="Bluhm B."/>
            <person name="Cannon C."/>
            <person name="Castanera R."/>
            <person name="Culley D."/>
            <person name="Daum C."/>
            <person name="Ezra D."/>
            <person name="Gonzalez J."/>
            <person name="Henrissat B."/>
            <person name="Kuo A."/>
            <person name="Liang C."/>
            <person name="Lipzen A."/>
            <person name="Lutzoni F."/>
            <person name="Magnuson J."/>
            <person name="Mondo S."/>
            <person name="Nolan M."/>
            <person name="Ohm R."/>
            <person name="Pangilinan J."/>
            <person name="Park H.-J."/>
            <person name="Ramirez L."/>
            <person name="Alfaro M."/>
            <person name="Sun H."/>
            <person name="Tritt A."/>
            <person name="Yoshinaga Y."/>
            <person name="Zwiers L.-H."/>
            <person name="Turgeon B."/>
            <person name="Goodwin S."/>
            <person name="Spatafora J."/>
            <person name="Crous P."/>
            <person name="Grigoriev I."/>
        </authorList>
    </citation>
    <scope>NUCLEOTIDE SEQUENCE</scope>
    <source>
        <strain evidence="8">CBS 269.34</strain>
    </source>
</reference>
<dbReference type="InterPro" id="IPR006710">
    <property type="entry name" value="Glyco_hydro_43"/>
</dbReference>
<evidence type="ECO:0000256" key="7">
    <source>
        <dbReference type="SAM" id="SignalP"/>
    </source>
</evidence>
<protein>
    <submittedName>
        <fullName evidence="8">Alpha-N-arab-like proteininofuranosidase</fullName>
    </submittedName>
</protein>
<keyword evidence="4 5" id="KW-0326">Glycosidase</keyword>
<evidence type="ECO:0000313" key="8">
    <source>
        <dbReference type="EMBL" id="KAF2495704.1"/>
    </source>
</evidence>
<keyword evidence="3 5" id="KW-0378">Hydrolase</keyword>
<dbReference type="EMBL" id="MU004189">
    <property type="protein sequence ID" value="KAF2495704.1"/>
    <property type="molecule type" value="Genomic_DNA"/>
</dbReference>
<evidence type="ECO:0000256" key="2">
    <source>
        <dbReference type="ARBA" id="ARBA00022729"/>
    </source>
</evidence>
<dbReference type="CDD" id="cd18820">
    <property type="entry name" value="GH43_LbAraf43-like"/>
    <property type="match status" value="1"/>
</dbReference>
<evidence type="ECO:0000256" key="6">
    <source>
        <dbReference type="SAM" id="MobiDB-lite"/>
    </source>
</evidence>
<dbReference type="PANTHER" id="PTHR43817">
    <property type="entry name" value="GLYCOSYL HYDROLASE"/>
    <property type="match status" value="1"/>
</dbReference>
<dbReference type="SUPFAM" id="SSF75005">
    <property type="entry name" value="Arabinanase/levansucrase/invertase"/>
    <property type="match status" value="1"/>
</dbReference>
<dbReference type="InterPro" id="IPR023296">
    <property type="entry name" value="Glyco_hydro_beta-prop_sf"/>
</dbReference>
<dbReference type="GO" id="GO:0004553">
    <property type="term" value="F:hydrolase activity, hydrolyzing O-glycosyl compounds"/>
    <property type="evidence" value="ECO:0007669"/>
    <property type="project" value="InterPro"/>
</dbReference>
<gene>
    <name evidence="8" type="ORF">BU16DRAFT_527478</name>
</gene>
<proteinExistence type="inferred from homology"/>
<feature type="region of interest" description="Disordered" evidence="6">
    <location>
        <begin position="347"/>
        <end position="367"/>
    </location>
</feature>
<keyword evidence="2 7" id="KW-0732">Signal</keyword>
<evidence type="ECO:0000256" key="3">
    <source>
        <dbReference type="ARBA" id="ARBA00022801"/>
    </source>
</evidence>
<dbReference type="OrthoDB" id="272289at2759"/>
<dbReference type="AlphaFoldDB" id="A0A6A6QUB1"/>
<accession>A0A6A6QUB1</accession>
<sequence length="367" mass="41360">MVATSLYILVALVLGLASSQVNAANTTGSFTNPILDTGADPWVIRHDDYYYMTYTTNDNITLLRSRGLTDWKNADAKLLFKPPVGMNYSTDLWAPEIHQIDGSWYVIFTADPNGDSPPPEVDMYCDMNCPAVFHRMYVLEGPGSDLWAADFTLKSQLNTYDQFAIDGTYFQHSTGLYHIYSCWYRQYDAWPSNLCITKMTDPWTVSSNFSERQIISVPSNPWEKTPYGRPFNDRLASNEGPEQLTNPKTGQTFVIYSAARSDNRNYCLGQLELVGDDPMNVQDWKKHSDGCVFYQNALEGAYGVGHASFTTSSDGSEDWIVYHGMRDPTNGWSARTIRAQKFTWNTDGSPRFPRPGYGPYALPSGQN</sequence>
<dbReference type="PANTHER" id="PTHR43817:SF1">
    <property type="entry name" value="HYDROLASE, FAMILY 43, PUTATIVE (AFU_ORTHOLOGUE AFUA_3G01660)-RELATED"/>
    <property type="match status" value="1"/>
</dbReference>